<dbReference type="PANTHER" id="PTHR16943:SF8">
    <property type="entry name" value="2-METHYLCITRATE DEHYDRATASE"/>
    <property type="match status" value="1"/>
</dbReference>
<dbReference type="InterPro" id="IPR036148">
    <property type="entry name" value="MmgE/PrpD_sf"/>
</dbReference>
<evidence type="ECO:0000313" key="4">
    <source>
        <dbReference type="Proteomes" id="UP000319769"/>
    </source>
</evidence>
<comment type="caution">
    <text evidence="3">The sequence shown here is derived from an EMBL/GenBank/DDBJ whole genome shotgun (WGS) entry which is preliminary data.</text>
</comment>
<gene>
    <name evidence="3" type="ORF">FPZ12_039780</name>
</gene>
<evidence type="ECO:0000313" key="3">
    <source>
        <dbReference type="EMBL" id="KAA9151056.1"/>
    </source>
</evidence>
<accession>A0A5N0UQJ6</accession>
<organism evidence="3 4">
    <name type="scientific">Amycolatopsis acidicola</name>
    <dbReference type="NCBI Taxonomy" id="2596893"/>
    <lineage>
        <taxon>Bacteria</taxon>
        <taxon>Bacillati</taxon>
        <taxon>Actinomycetota</taxon>
        <taxon>Actinomycetes</taxon>
        <taxon>Pseudonocardiales</taxon>
        <taxon>Pseudonocardiaceae</taxon>
        <taxon>Amycolatopsis</taxon>
    </lineage>
</organism>
<keyword evidence="4" id="KW-1185">Reference proteome</keyword>
<dbReference type="Proteomes" id="UP000319769">
    <property type="component" value="Unassembled WGS sequence"/>
</dbReference>
<protein>
    <submittedName>
        <fullName evidence="3">MmgE/PrpD family protein</fullName>
    </submittedName>
</protein>
<dbReference type="AlphaFoldDB" id="A0A5N0UQJ6"/>
<sequence>MTTTDWILQVVREDRPEDRAARELLRRFETARDAGTAPQALAGEDPQWTAWASGTAAAQSDPGLPWIAVCAAATALGEDDRAVAAVSLGCQVAERVAVELGPTHLAAGWDVRATAGVIGAGAAVGWLCGLDDEQLRNAIGLCATQASGLTGSAGTGAEALQQGKAAANAVEAALLGQCGFTSSAEPLDGRRGMFALMAPDRT</sequence>
<dbReference type="RefSeq" id="WP_144756439.1">
    <property type="nucleotide sequence ID" value="NZ_VMNW02000107.1"/>
</dbReference>
<dbReference type="EMBL" id="VMNW02000107">
    <property type="protein sequence ID" value="KAA9151056.1"/>
    <property type="molecule type" value="Genomic_DNA"/>
</dbReference>
<evidence type="ECO:0000259" key="2">
    <source>
        <dbReference type="Pfam" id="PF03972"/>
    </source>
</evidence>
<proteinExistence type="inferred from homology"/>
<dbReference type="InterPro" id="IPR045336">
    <property type="entry name" value="MmgE_PrpD_N"/>
</dbReference>
<comment type="similarity">
    <text evidence="1">Belongs to the PrpD family.</text>
</comment>
<dbReference type="InterPro" id="IPR005656">
    <property type="entry name" value="MmgE_PrpD"/>
</dbReference>
<dbReference type="PANTHER" id="PTHR16943">
    <property type="entry name" value="2-METHYLCITRATE DEHYDRATASE-RELATED"/>
    <property type="match status" value="1"/>
</dbReference>
<dbReference type="InterPro" id="IPR042183">
    <property type="entry name" value="MmgE/PrpD_sf_1"/>
</dbReference>
<dbReference type="SUPFAM" id="SSF103378">
    <property type="entry name" value="2-methylcitrate dehydratase PrpD"/>
    <property type="match status" value="1"/>
</dbReference>
<reference evidence="3" key="1">
    <citation type="submission" date="2019-09" db="EMBL/GenBank/DDBJ databases">
        <authorList>
            <person name="Teo W.F.A."/>
            <person name="Duangmal K."/>
        </authorList>
    </citation>
    <scope>NUCLEOTIDE SEQUENCE [LARGE SCALE GENOMIC DNA]</scope>
    <source>
        <strain evidence="3">K81G1</strain>
    </source>
</reference>
<feature type="domain" description="MmgE/PrpD N-terminal" evidence="2">
    <location>
        <begin position="68"/>
        <end position="200"/>
    </location>
</feature>
<dbReference type="Pfam" id="PF03972">
    <property type="entry name" value="MmgE_PrpD_N"/>
    <property type="match status" value="1"/>
</dbReference>
<evidence type="ECO:0000256" key="1">
    <source>
        <dbReference type="ARBA" id="ARBA00006174"/>
    </source>
</evidence>
<dbReference type="GO" id="GO:0016829">
    <property type="term" value="F:lyase activity"/>
    <property type="evidence" value="ECO:0007669"/>
    <property type="project" value="InterPro"/>
</dbReference>
<dbReference type="OrthoDB" id="4761328at2"/>
<dbReference type="Gene3D" id="1.10.4100.10">
    <property type="entry name" value="2-methylcitrate dehydratase PrpD"/>
    <property type="match status" value="1"/>
</dbReference>
<name>A0A5N0UQJ6_9PSEU</name>